<dbReference type="PhylomeDB" id="A0A0G4HT13"/>
<feature type="compositionally biased region" description="Acidic residues" evidence="1">
    <location>
        <begin position="212"/>
        <end position="230"/>
    </location>
</feature>
<feature type="compositionally biased region" description="Gly residues" evidence="1">
    <location>
        <begin position="162"/>
        <end position="186"/>
    </location>
</feature>
<feature type="region of interest" description="Disordered" evidence="1">
    <location>
        <begin position="103"/>
        <end position="262"/>
    </location>
</feature>
<dbReference type="AlphaFoldDB" id="A0A0G4HT13"/>
<organism evidence="2">
    <name type="scientific">Chromera velia CCMP2878</name>
    <dbReference type="NCBI Taxonomy" id="1169474"/>
    <lineage>
        <taxon>Eukaryota</taxon>
        <taxon>Sar</taxon>
        <taxon>Alveolata</taxon>
        <taxon>Colpodellida</taxon>
        <taxon>Chromeraceae</taxon>
        <taxon>Chromera</taxon>
    </lineage>
</organism>
<proteinExistence type="predicted"/>
<protein>
    <submittedName>
        <fullName evidence="2">Uncharacterized protein</fullName>
    </submittedName>
</protein>
<feature type="compositionally biased region" description="Basic and acidic residues" evidence="1">
    <location>
        <begin position="149"/>
        <end position="161"/>
    </location>
</feature>
<accession>A0A0G4HT13</accession>
<feature type="compositionally biased region" description="Basic residues" evidence="1">
    <location>
        <begin position="116"/>
        <end position="130"/>
    </location>
</feature>
<evidence type="ECO:0000256" key="1">
    <source>
        <dbReference type="SAM" id="MobiDB-lite"/>
    </source>
</evidence>
<reference evidence="2" key="1">
    <citation type="submission" date="2014-11" db="EMBL/GenBank/DDBJ databases">
        <authorList>
            <person name="Otto D Thomas"/>
            <person name="Naeem Raeece"/>
        </authorList>
    </citation>
    <scope>NUCLEOTIDE SEQUENCE</scope>
</reference>
<gene>
    <name evidence="2" type="ORF">Cvel_8364</name>
</gene>
<name>A0A0G4HT13_9ALVE</name>
<dbReference type="EMBL" id="CDMZ01003758">
    <property type="protein sequence ID" value="CEM47492.1"/>
    <property type="molecule type" value="Genomic_DNA"/>
</dbReference>
<dbReference type="VEuPathDB" id="CryptoDB:Cvel_8364"/>
<sequence>MDLENRRVDGVYVKNLVGNLQNKRVFYKIEENDVEITSLYVLAARAYGSVLRGEELKRLITEAKLCALFAAMFGMAFLDEKGGGGQQGKKDYVMITYDELQKLQQGHPNGGSSFGYRRRGGNHQRGRGGRGRNFQRPESPYRQQSHNYNNKDRGGYRDRGGPNHGGGNPKGGGQGRGRGRGGGNGRVDGTSNYTAPAAVAGMQTDGNNQADLFDESFPESNDESEEQEASTDERSTESEEGEDWTQSAASSTDEEKKARRREFHRLYRIRQRKKKTFAAAVTATAAVQSNSDTDSLDSPFISDPKVLMTELLSRHA</sequence>
<evidence type="ECO:0000313" key="2">
    <source>
        <dbReference type="EMBL" id="CEM47492.1"/>
    </source>
</evidence>